<keyword evidence="3" id="KW-1185">Reference proteome</keyword>
<proteinExistence type="predicted"/>
<feature type="compositionally biased region" description="Low complexity" evidence="1">
    <location>
        <begin position="67"/>
        <end position="80"/>
    </location>
</feature>
<dbReference type="EMBL" id="JAULSR010000002">
    <property type="protein sequence ID" value="KAK0628804.1"/>
    <property type="molecule type" value="Genomic_DNA"/>
</dbReference>
<evidence type="ECO:0000313" key="2">
    <source>
        <dbReference type="EMBL" id="KAK0628804.1"/>
    </source>
</evidence>
<evidence type="ECO:0000256" key="1">
    <source>
        <dbReference type="SAM" id="MobiDB-lite"/>
    </source>
</evidence>
<comment type="caution">
    <text evidence="2">The sequence shown here is derived from an EMBL/GenBank/DDBJ whole genome shotgun (WGS) entry which is preliminary data.</text>
</comment>
<name>A0AA40C8S7_9PEZI</name>
<feature type="region of interest" description="Disordered" evidence="1">
    <location>
        <begin position="53"/>
        <end position="108"/>
    </location>
</feature>
<sequence>MQMAGQWAWSGPRSSLVFNILHRFNAPAHTLSPLQSLLFYLHNVIETKQIIPVDNNRAGNPPRPHPSSSTTQHNNSSSSNKRSTKQVLTSNQQGLMSITRDSMTEDKRTEKLHDETMATVPPPREWLISNFITEHGKLQDIRYKHYQCHLSLLISRPYGKTFDHNNVPLFFIFLSFLPESQHTFSKSNLFETCLTFGVV</sequence>
<evidence type="ECO:0000313" key="3">
    <source>
        <dbReference type="Proteomes" id="UP001174934"/>
    </source>
</evidence>
<gene>
    <name evidence="2" type="ORF">B0T17DRAFT_597310</name>
</gene>
<dbReference type="Proteomes" id="UP001174934">
    <property type="component" value="Unassembled WGS sequence"/>
</dbReference>
<accession>A0AA40C8S7</accession>
<dbReference type="AlphaFoldDB" id="A0AA40C8S7"/>
<protein>
    <submittedName>
        <fullName evidence="2">Uncharacterized protein</fullName>
    </submittedName>
</protein>
<organism evidence="2 3">
    <name type="scientific">Bombardia bombarda</name>
    <dbReference type="NCBI Taxonomy" id="252184"/>
    <lineage>
        <taxon>Eukaryota</taxon>
        <taxon>Fungi</taxon>
        <taxon>Dikarya</taxon>
        <taxon>Ascomycota</taxon>
        <taxon>Pezizomycotina</taxon>
        <taxon>Sordariomycetes</taxon>
        <taxon>Sordariomycetidae</taxon>
        <taxon>Sordariales</taxon>
        <taxon>Lasiosphaeriaceae</taxon>
        <taxon>Bombardia</taxon>
    </lineage>
</organism>
<reference evidence="2" key="1">
    <citation type="submission" date="2023-06" db="EMBL/GenBank/DDBJ databases">
        <title>Genome-scale phylogeny and comparative genomics of the fungal order Sordariales.</title>
        <authorList>
            <consortium name="Lawrence Berkeley National Laboratory"/>
            <person name="Hensen N."/>
            <person name="Bonometti L."/>
            <person name="Westerberg I."/>
            <person name="Brannstrom I.O."/>
            <person name="Guillou S."/>
            <person name="Cros-Aarteil S."/>
            <person name="Calhoun S."/>
            <person name="Haridas S."/>
            <person name="Kuo A."/>
            <person name="Mondo S."/>
            <person name="Pangilinan J."/>
            <person name="Riley R."/>
            <person name="LaButti K."/>
            <person name="Andreopoulos B."/>
            <person name="Lipzen A."/>
            <person name="Chen C."/>
            <person name="Yanf M."/>
            <person name="Daum C."/>
            <person name="Ng V."/>
            <person name="Clum A."/>
            <person name="Steindorff A."/>
            <person name="Ohm R."/>
            <person name="Martin F."/>
            <person name="Silar P."/>
            <person name="Natvig D."/>
            <person name="Lalanne C."/>
            <person name="Gautier V."/>
            <person name="Ament-velasquez S.L."/>
            <person name="Kruys A."/>
            <person name="Hutchinson M.I."/>
            <person name="Powell A.J."/>
            <person name="Barry K."/>
            <person name="Miller A.N."/>
            <person name="Grigoriev I.V."/>
            <person name="Debuchy R."/>
            <person name="Gladieux P."/>
            <person name="Thoren M.H."/>
            <person name="Johannesson H."/>
        </authorList>
    </citation>
    <scope>NUCLEOTIDE SEQUENCE</scope>
    <source>
        <strain evidence="2">SMH3391-2</strain>
    </source>
</reference>
<feature type="compositionally biased region" description="Polar residues" evidence="1">
    <location>
        <begin position="85"/>
        <end position="101"/>
    </location>
</feature>